<proteinExistence type="predicted"/>
<protein>
    <submittedName>
        <fullName evidence="2">Uncharacterized protein</fullName>
    </submittedName>
</protein>
<accession>A0ABR0GGG0</accession>
<keyword evidence="3" id="KW-1185">Reference proteome</keyword>
<dbReference type="GeneID" id="87903404"/>
<evidence type="ECO:0000313" key="3">
    <source>
        <dbReference type="Proteomes" id="UP001323405"/>
    </source>
</evidence>
<evidence type="ECO:0000256" key="1">
    <source>
        <dbReference type="SAM" id="MobiDB-lite"/>
    </source>
</evidence>
<dbReference type="RefSeq" id="XP_062743805.1">
    <property type="nucleotide sequence ID" value="XM_062883728.1"/>
</dbReference>
<feature type="region of interest" description="Disordered" evidence="1">
    <location>
        <begin position="130"/>
        <end position="154"/>
    </location>
</feature>
<comment type="caution">
    <text evidence="2">The sequence shown here is derived from an EMBL/GenBank/DDBJ whole genome shotgun (WGS) entry which is preliminary data.</text>
</comment>
<organism evidence="2 3">
    <name type="scientific">Podospora pseudocomata</name>
    <dbReference type="NCBI Taxonomy" id="2093779"/>
    <lineage>
        <taxon>Eukaryota</taxon>
        <taxon>Fungi</taxon>
        <taxon>Dikarya</taxon>
        <taxon>Ascomycota</taxon>
        <taxon>Pezizomycotina</taxon>
        <taxon>Sordariomycetes</taxon>
        <taxon>Sordariomycetidae</taxon>
        <taxon>Sordariales</taxon>
        <taxon>Podosporaceae</taxon>
        <taxon>Podospora</taxon>
    </lineage>
</organism>
<sequence>MNLGQNTMFVGFLLVPEALENALNELALSCLAGEIRFFAPISLPDKKPPVLTLRVCQLGSCPEEFQKLPSNATSRNLACARKCIPGKSIDEKRSCSISSSPPAPFYTSSSISSWLGVWYRERRDTSILISGPVRRHRATPPTTPFAHGPNSDPRDASSCSHSLLVFHLEKVIYLPQNQICRTAARAARHP</sequence>
<name>A0ABR0GGG0_9PEZI</name>
<dbReference type="EMBL" id="JAFFHA010000006">
    <property type="protein sequence ID" value="KAK4654830.1"/>
    <property type="molecule type" value="Genomic_DNA"/>
</dbReference>
<evidence type="ECO:0000313" key="2">
    <source>
        <dbReference type="EMBL" id="KAK4654830.1"/>
    </source>
</evidence>
<gene>
    <name evidence="2" type="ORF">QC762_0069650</name>
</gene>
<dbReference type="Proteomes" id="UP001323405">
    <property type="component" value="Unassembled WGS sequence"/>
</dbReference>
<reference evidence="2 3" key="1">
    <citation type="journal article" date="2023" name="bioRxiv">
        <title>High-quality genome assemblies of four members of thePodospora anserinaspecies complex.</title>
        <authorList>
            <person name="Ament-Velasquez S.L."/>
            <person name="Vogan A.A."/>
            <person name="Wallerman O."/>
            <person name="Hartmann F."/>
            <person name="Gautier V."/>
            <person name="Silar P."/>
            <person name="Giraud T."/>
            <person name="Johannesson H."/>
        </authorList>
    </citation>
    <scope>NUCLEOTIDE SEQUENCE [LARGE SCALE GENOMIC DNA]</scope>
    <source>
        <strain evidence="2 3">CBS 415.72m</strain>
    </source>
</reference>